<gene>
    <name evidence="1" type="ORF">GALMADRAFT_222829</name>
</gene>
<protein>
    <recommendedName>
        <fullName evidence="3">F-box domain-containing protein</fullName>
    </recommendedName>
</protein>
<dbReference type="AlphaFoldDB" id="A0A067T9M3"/>
<evidence type="ECO:0000313" key="2">
    <source>
        <dbReference type="Proteomes" id="UP000027222"/>
    </source>
</evidence>
<proteinExistence type="predicted"/>
<evidence type="ECO:0008006" key="3">
    <source>
        <dbReference type="Google" id="ProtNLM"/>
    </source>
</evidence>
<dbReference type="HOGENOM" id="CLU_028620_0_0_1"/>
<dbReference type="Proteomes" id="UP000027222">
    <property type="component" value="Unassembled WGS sequence"/>
</dbReference>
<reference evidence="2" key="1">
    <citation type="journal article" date="2014" name="Proc. Natl. Acad. Sci. U.S.A.">
        <title>Extensive sampling of basidiomycete genomes demonstrates inadequacy of the white-rot/brown-rot paradigm for wood decay fungi.</title>
        <authorList>
            <person name="Riley R."/>
            <person name="Salamov A.A."/>
            <person name="Brown D.W."/>
            <person name="Nagy L.G."/>
            <person name="Floudas D."/>
            <person name="Held B.W."/>
            <person name="Levasseur A."/>
            <person name="Lombard V."/>
            <person name="Morin E."/>
            <person name="Otillar R."/>
            <person name="Lindquist E.A."/>
            <person name="Sun H."/>
            <person name="LaButti K.M."/>
            <person name="Schmutz J."/>
            <person name="Jabbour D."/>
            <person name="Luo H."/>
            <person name="Baker S.E."/>
            <person name="Pisabarro A.G."/>
            <person name="Walton J.D."/>
            <person name="Blanchette R.A."/>
            <person name="Henrissat B."/>
            <person name="Martin F."/>
            <person name="Cullen D."/>
            <person name="Hibbett D.S."/>
            <person name="Grigoriev I.V."/>
        </authorList>
    </citation>
    <scope>NUCLEOTIDE SEQUENCE [LARGE SCALE GENOMIC DNA]</scope>
    <source>
        <strain evidence="2">CBS 339.88</strain>
    </source>
</reference>
<evidence type="ECO:0000313" key="1">
    <source>
        <dbReference type="EMBL" id="KDR79895.1"/>
    </source>
</evidence>
<organism evidence="1 2">
    <name type="scientific">Galerina marginata (strain CBS 339.88)</name>
    <dbReference type="NCBI Taxonomy" id="685588"/>
    <lineage>
        <taxon>Eukaryota</taxon>
        <taxon>Fungi</taxon>
        <taxon>Dikarya</taxon>
        <taxon>Basidiomycota</taxon>
        <taxon>Agaricomycotina</taxon>
        <taxon>Agaricomycetes</taxon>
        <taxon>Agaricomycetidae</taxon>
        <taxon>Agaricales</taxon>
        <taxon>Agaricineae</taxon>
        <taxon>Strophariaceae</taxon>
        <taxon>Galerina</taxon>
    </lineage>
</organism>
<name>A0A067T9M3_GALM3</name>
<sequence>MLRWKTLKTEISAETNHEVVVTKKMQGDRTTIDSFKFPVGQACLREDPLVDSFIFSGCTRTGTVPTSIEIARLDQFREDCETEIGRLDKQITETESTVLQSCFELARLYARLMTKKKQLHAARSFCAPVRTLPPDVLNVVFEMCLPEGFYTLNKRNAPLILCHVCKLWRDIAINNTLLWKSPRFDLSARLNKYSDAIRAVLERAQKRSLYLQLWGHLSFSDTCRRLLVLFADFFPKCKMLDLFIATTALYRGVCKLDAGGNLIFENLQSLSLSISNSKDLRPTFPGAVKALCTFRKAPRLEQVYLKLPHPSFLQNTVIPYSQLLKFGCSLVLRSSVDLTTAISTWKRTLSKCTKIESIEVAFLPAPGKRVSIQDAHPQEVAHISMRALTVTVDIDGNIDAVFDGLNFEGQEEMTFDAAQPCEIRLDQTTVPIADMHTTLHALGHTFFGLSRLTLLRVFIADRFLLPVFQMTPTLRYLEILHLKPCDNFANTGRWIDDDSQLLALITKMVATSPAKLKDALFPNLDHLHLYYSSYHKDHAEKAMAYANLVQARSTMNSAMKEDSDSPTGSHFILELSFSKYVHSKSVISSVLTGINHENCHADVCHKVVNDFSWTAFKLQVKDEYSRLFDYE</sequence>
<dbReference type="EMBL" id="KL142372">
    <property type="protein sequence ID" value="KDR79895.1"/>
    <property type="molecule type" value="Genomic_DNA"/>
</dbReference>
<keyword evidence="2" id="KW-1185">Reference proteome</keyword>
<accession>A0A067T9M3</accession>
<dbReference type="STRING" id="685588.A0A067T9M3"/>
<dbReference type="OrthoDB" id="3006100at2759"/>